<comment type="similarity">
    <text evidence="1 7">Belongs to the endoribonuclease YbeY family.</text>
</comment>
<dbReference type="Gene3D" id="3.40.390.30">
    <property type="entry name" value="Metalloproteases ('zincins'), catalytic domain"/>
    <property type="match status" value="1"/>
</dbReference>
<name>T0HE82_9SPHN</name>
<dbReference type="SUPFAM" id="SSF55486">
    <property type="entry name" value="Metalloproteases ('zincins'), catalytic domain"/>
    <property type="match status" value="1"/>
</dbReference>
<dbReference type="PANTHER" id="PTHR46986:SF1">
    <property type="entry name" value="ENDORIBONUCLEASE YBEY, CHLOROPLASTIC"/>
    <property type="match status" value="1"/>
</dbReference>
<dbReference type="GO" id="GO:0008270">
    <property type="term" value="F:zinc ion binding"/>
    <property type="evidence" value="ECO:0007669"/>
    <property type="project" value="UniProtKB-UniRule"/>
</dbReference>
<dbReference type="GO" id="GO:0004222">
    <property type="term" value="F:metalloendopeptidase activity"/>
    <property type="evidence" value="ECO:0007669"/>
    <property type="project" value="InterPro"/>
</dbReference>
<evidence type="ECO:0000313" key="9">
    <source>
        <dbReference type="Proteomes" id="UP000015524"/>
    </source>
</evidence>
<accession>T0HE82</accession>
<feature type="binding site" evidence="7">
    <location>
        <position position="141"/>
    </location>
    <ligand>
        <name>Zn(2+)</name>
        <dbReference type="ChEBI" id="CHEBI:29105"/>
        <note>catalytic</note>
    </ligand>
</feature>
<keyword evidence="4 7" id="KW-0255">Endonuclease</keyword>
<dbReference type="PANTHER" id="PTHR46986">
    <property type="entry name" value="ENDORIBONUCLEASE YBEY, CHLOROPLASTIC"/>
    <property type="match status" value="1"/>
</dbReference>
<feature type="binding site" evidence="7">
    <location>
        <position position="135"/>
    </location>
    <ligand>
        <name>Zn(2+)</name>
        <dbReference type="ChEBI" id="CHEBI:29105"/>
        <note>catalytic</note>
    </ligand>
</feature>
<dbReference type="eggNOG" id="COG0319">
    <property type="taxonomic scope" value="Bacteria"/>
</dbReference>
<evidence type="ECO:0000256" key="7">
    <source>
        <dbReference type="HAMAP-Rule" id="MF_00009"/>
    </source>
</evidence>
<keyword evidence="5 7" id="KW-0378">Hydrolase</keyword>
<dbReference type="GO" id="GO:0005737">
    <property type="term" value="C:cytoplasm"/>
    <property type="evidence" value="ECO:0007669"/>
    <property type="project" value="UniProtKB-SubCell"/>
</dbReference>
<keyword evidence="9" id="KW-1185">Reference proteome</keyword>
<dbReference type="Pfam" id="PF02130">
    <property type="entry name" value="YbeY"/>
    <property type="match status" value="1"/>
</dbReference>
<keyword evidence="7" id="KW-0690">Ribosome biogenesis</keyword>
<comment type="function">
    <text evidence="7">Single strand-specific metallo-endoribonuclease involved in late-stage 70S ribosome quality control and in maturation of the 3' terminus of the 16S rRNA.</text>
</comment>
<protein>
    <recommendedName>
        <fullName evidence="7">Endoribonuclease YbeY</fullName>
        <ecNumber evidence="7">3.1.-.-</ecNumber>
    </recommendedName>
</protein>
<keyword evidence="2 7" id="KW-0540">Nuclease</keyword>
<dbReference type="AlphaFoldDB" id="T0HE82"/>
<keyword evidence="7" id="KW-0963">Cytoplasm</keyword>
<comment type="subcellular location">
    <subcellularLocation>
        <location evidence="7">Cytoplasm</location>
    </subcellularLocation>
</comment>
<dbReference type="InterPro" id="IPR002036">
    <property type="entry name" value="YbeY"/>
</dbReference>
<evidence type="ECO:0000256" key="2">
    <source>
        <dbReference type="ARBA" id="ARBA00022722"/>
    </source>
</evidence>
<evidence type="ECO:0000256" key="4">
    <source>
        <dbReference type="ARBA" id="ARBA00022759"/>
    </source>
</evidence>
<evidence type="ECO:0000256" key="1">
    <source>
        <dbReference type="ARBA" id="ARBA00010875"/>
    </source>
</evidence>
<proteinExistence type="inferred from homology"/>
<dbReference type="Proteomes" id="UP000015524">
    <property type="component" value="Unassembled WGS sequence"/>
</dbReference>
<feature type="binding site" evidence="7">
    <location>
        <position position="131"/>
    </location>
    <ligand>
        <name>Zn(2+)</name>
        <dbReference type="ChEBI" id="CHEBI:29105"/>
        <note>catalytic</note>
    </ligand>
</feature>
<keyword evidence="3 7" id="KW-0479">Metal-binding</keyword>
<dbReference type="InterPro" id="IPR023091">
    <property type="entry name" value="MetalPrtase_cat_dom_sf_prd"/>
</dbReference>
<dbReference type="GO" id="GO:0006364">
    <property type="term" value="P:rRNA processing"/>
    <property type="evidence" value="ECO:0007669"/>
    <property type="project" value="UniProtKB-UniRule"/>
</dbReference>
<gene>
    <name evidence="7" type="primary">ybeY</name>
    <name evidence="8" type="ORF">L485_20925</name>
</gene>
<comment type="cofactor">
    <cofactor evidence="7">
        <name>Zn(2+)</name>
        <dbReference type="ChEBI" id="CHEBI:29105"/>
    </cofactor>
    <text evidence="7">Binds 1 zinc ion.</text>
</comment>
<organism evidence="8 9">
    <name type="scientific">Sphingobium baderi LL03</name>
    <dbReference type="NCBI Taxonomy" id="1114964"/>
    <lineage>
        <taxon>Bacteria</taxon>
        <taxon>Pseudomonadati</taxon>
        <taxon>Pseudomonadota</taxon>
        <taxon>Alphaproteobacteria</taxon>
        <taxon>Sphingomonadales</taxon>
        <taxon>Sphingomonadaceae</taxon>
        <taxon>Sphingobium</taxon>
    </lineage>
</organism>
<dbReference type="EC" id="3.1.-.-" evidence="7"/>
<evidence type="ECO:0000256" key="5">
    <source>
        <dbReference type="ARBA" id="ARBA00022801"/>
    </source>
</evidence>
<dbReference type="PATRIC" id="fig|1114964.3.peg.4104"/>
<dbReference type="GO" id="GO:0004521">
    <property type="term" value="F:RNA endonuclease activity"/>
    <property type="evidence" value="ECO:0007669"/>
    <property type="project" value="UniProtKB-UniRule"/>
</dbReference>
<comment type="caution">
    <text evidence="8">The sequence shown here is derived from an EMBL/GenBank/DDBJ whole genome shotgun (WGS) entry which is preliminary data.</text>
</comment>
<dbReference type="HAMAP" id="MF_00009">
    <property type="entry name" value="Endoribonucl_YbeY"/>
    <property type="match status" value="1"/>
</dbReference>
<keyword evidence="7" id="KW-0698">rRNA processing</keyword>
<evidence type="ECO:0000256" key="6">
    <source>
        <dbReference type="ARBA" id="ARBA00022833"/>
    </source>
</evidence>
<dbReference type="EMBL" id="ATIB01000086">
    <property type="protein sequence ID" value="EQA97719.1"/>
    <property type="molecule type" value="Genomic_DNA"/>
</dbReference>
<evidence type="ECO:0000256" key="3">
    <source>
        <dbReference type="ARBA" id="ARBA00022723"/>
    </source>
</evidence>
<reference evidence="8 9" key="1">
    <citation type="journal article" date="2013" name="Genome Announc.">
        <title>Draft Genome Sequence of a Hexachlorocyclohexane-Degrading Bacterium, Sphingobium baderi Strain LL03T.</title>
        <authorList>
            <person name="Kaur J."/>
            <person name="Verma H."/>
            <person name="Tripathi C."/>
            <person name="Khurana J.P."/>
            <person name="Lal R."/>
        </authorList>
    </citation>
    <scope>NUCLEOTIDE SEQUENCE [LARGE SCALE GENOMIC DNA]</scope>
    <source>
        <strain evidence="8 9">LL03</strain>
    </source>
</reference>
<keyword evidence="6 7" id="KW-0862">Zinc</keyword>
<evidence type="ECO:0000313" key="8">
    <source>
        <dbReference type="EMBL" id="EQA97719.1"/>
    </source>
</evidence>
<dbReference type="NCBIfam" id="TIGR00043">
    <property type="entry name" value="rRNA maturation RNase YbeY"/>
    <property type="match status" value="1"/>
</dbReference>
<sequence>MRALMLDIAILLEDGWPGIDWEELAERAVTAAIAHSPYAAFVNSAATYEIAVKLTSDEEVHQLNRAYRDKDKPTNVLSFPMVQCDLLEGTANTDDGEVLLGDIVLAEGVCAREAQGKGISIADHAAHLIVHGTFHLLGYDHMVDAEAEAMEALEIRALANLGLPDPYGDRETGD</sequence>